<evidence type="ECO:0000256" key="1">
    <source>
        <dbReference type="ARBA" id="ARBA00009981"/>
    </source>
</evidence>
<dbReference type="AlphaFoldDB" id="W0P6C1"/>
<keyword evidence="3" id="KW-1185">Reference proteome</keyword>
<dbReference type="PATRIC" id="fig|1247726.3.peg.341"/>
<gene>
    <name evidence="2" type="ORF">MIM_c03070</name>
</gene>
<organism evidence="2 3">
    <name type="scientific">Advenella mimigardefordensis (strain DSM 17166 / LMG 22922 / DPN7)</name>
    <dbReference type="NCBI Taxonomy" id="1247726"/>
    <lineage>
        <taxon>Bacteria</taxon>
        <taxon>Pseudomonadati</taxon>
        <taxon>Pseudomonadota</taxon>
        <taxon>Betaproteobacteria</taxon>
        <taxon>Burkholderiales</taxon>
        <taxon>Alcaligenaceae</taxon>
    </lineage>
</organism>
<sequence>MFSTEDELLPAPEKMAAATSSSVATKWSQVRDAVMRNGIMSITNHQRPQLILMNVEHYDSLRDQVARNKAAQPKLDELNAMFDAQFDSFQTDEFKSATKRMLEAEGEFPEPRYLGPTR</sequence>
<reference evidence="2 3" key="1">
    <citation type="journal article" date="2014" name="Microbiology">
        <title>Unravelling the complete genome sequence of Advenella mimigardefordensis strain DPN7T and novel insights in the catabolism of the xenobiotic polythioester precursor 3,3'-dithiodipropionate.</title>
        <authorList>
            <person name="Wubbeler J.H."/>
            <person name="Hiessl S."/>
            <person name="Schuldes J."/>
            <person name="Thurmer A."/>
            <person name="Daniel R."/>
            <person name="Steinbuchel A."/>
        </authorList>
    </citation>
    <scope>NUCLEOTIDE SEQUENCE [LARGE SCALE GENOMIC DNA]</scope>
    <source>
        <strain evidence="3">DSM 17166 / LMG 22922 / DPN7</strain>
    </source>
</reference>
<protein>
    <submittedName>
        <fullName evidence="2">Putative antitoxin, prevent-host-death family</fullName>
    </submittedName>
</protein>
<dbReference type="InterPro" id="IPR036165">
    <property type="entry name" value="YefM-like_sf"/>
</dbReference>
<dbReference type="Proteomes" id="UP000019095">
    <property type="component" value="Chromosome"/>
</dbReference>
<accession>W0P6C1</accession>
<proteinExistence type="inferred from homology"/>
<dbReference type="SUPFAM" id="SSF143120">
    <property type="entry name" value="YefM-like"/>
    <property type="match status" value="1"/>
</dbReference>
<evidence type="ECO:0000313" key="3">
    <source>
        <dbReference type="Proteomes" id="UP000019095"/>
    </source>
</evidence>
<dbReference type="EMBL" id="CP003915">
    <property type="protein sequence ID" value="AHG62409.1"/>
    <property type="molecule type" value="Genomic_DNA"/>
</dbReference>
<dbReference type="KEGG" id="amim:MIM_c03070"/>
<evidence type="ECO:0000313" key="2">
    <source>
        <dbReference type="EMBL" id="AHG62409.1"/>
    </source>
</evidence>
<name>W0P6C1_ADVMD</name>
<comment type="similarity">
    <text evidence="1">Belongs to the phD/YefM antitoxin family.</text>
</comment>
<dbReference type="HOGENOM" id="CLU_2068108_0_0_4"/>